<dbReference type="Proteomes" id="UP001642483">
    <property type="component" value="Unassembled WGS sequence"/>
</dbReference>
<feature type="compositionally biased region" description="Basic and acidic residues" evidence="7">
    <location>
        <begin position="146"/>
        <end position="172"/>
    </location>
</feature>
<evidence type="ECO:0000313" key="10">
    <source>
        <dbReference type="Proteomes" id="UP001642483"/>
    </source>
</evidence>
<dbReference type="InterPro" id="IPR003307">
    <property type="entry name" value="W2_domain"/>
</dbReference>
<dbReference type="InterPro" id="IPR016024">
    <property type="entry name" value="ARM-type_fold"/>
</dbReference>
<comment type="similarity">
    <text evidence="1">Belongs to the eIF-2-beta/eIF-5 family.</text>
</comment>
<dbReference type="EMBL" id="CAWYQH010000046">
    <property type="protein sequence ID" value="CAK8678272.1"/>
    <property type="molecule type" value="Genomic_DNA"/>
</dbReference>
<dbReference type="CDD" id="cd11561">
    <property type="entry name" value="W2_eIF5"/>
    <property type="match status" value="1"/>
</dbReference>
<reference evidence="9 10" key="1">
    <citation type="submission" date="2024-02" db="EMBL/GenBank/DDBJ databases">
        <authorList>
            <person name="Daric V."/>
            <person name="Darras S."/>
        </authorList>
    </citation>
    <scope>NUCLEOTIDE SEQUENCE [LARGE SCALE GENOMIC DNA]</scope>
</reference>
<evidence type="ECO:0000259" key="8">
    <source>
        <dbReference type="PROSITE" id="PS51363"/>
    </source>
</evidence>
<dbReference type="PANTHER" id="PTHR23001:SF7">
    <property type="entry name" value="EUKARYOTIC TRANSLATION INITIATION FACTOR 5"/>
    <property type="match status" value="1"/>
</dbReference>
<organism evidence="9 10">
    <name type="scientific">Clavelina lepadiformis</name>
    <name type="common">Light-bulb sea squirt</name>
    <name type="synonym">Ascidia lepadiformis</name>
    <dbReference type="NCBI Taxonomy" id="159417"/>
    <lineage>
        <taxon>Eukaryota</taxon>
        <taxon>Metazoa</taxon>
        <taxon>Chordata</taxon>
        <taxon>Tunicata</taxon>
        <taxon>Ascidiacea</taxon>
        <taxon>Aplousobranchia</taxon>
        <taxon>Clavelinidae</taxon>
        <taxon>Clavelina</taxon>
    </lineage>
</organism>
<dbReference type="InterPro" id="IPR016189">
    <property type="entry name" value="Transl_init_fac_IF2/IF5_N"/>
</dbReference>
<evidence type="ECO:0000256" key="1">
    <source>
        <dbReference type="ARBA" id="ARBA00010397"/>
    </source>
</evidence>
<dbReference type="SUPFAM" id="SSF75689">
    <property type="entry name" value="Zinc-binding domain of translation initiation factor 2 beta"/>
    <property type="match status" value="1"/>
</dbReference>
<dbReference type="InterPro" id="IPR045196">
    <property type="entry name" value="IF2/IF5"/>
</dbReference>
<feature type="compositionally biased region" description="Polar residues" evidence="7">
    <location>
        <begin position="174"/>
        <end position="194"/>
    </location>
</feature>
<evidence type="ECO:0000256" key="7">
    <source>
        <dbReference type="SAM" id="MobiDB-lite"/>
    </source>
</evidence>
<keyword evidence="4" id="KW-0547">Nucleotide-binding</keyword>
<dbReference type="Pfam" id="PF01873">
    <property type="entry name" value="eIF-5_eIF-2B"/>
    <property type="match status" value="1"/>
</dbReference>
<protein>
    <recommendedName>
        <fullName evidence="2">Eukaryotic translation initiation factor 5</fullName>
    </recommendedName>
</protein>
<name>A0ABP0FIW0_CLALP</name>
<evidence type="ECO:0000256" key="3">
    <source>
        <dbReference type="ARBA" id="ARBA00022540"/>
    </source>
</evidence>
<keyword evidence="10" id="KW-1185">Reference proteome</keyword>
<feature type="domain" description="W2" evidence="8">
    <location>
        <begin position="231"/>
        <end position="390"/>
    </location>
</feature>
<dbReference type="Gene3D" id="3.30.30.170">
    <property type="match status" value="1"/>
</dbReference>
<dbReference type="PANTHER" id="PTHR23001">
    <property type="entry name" value="EUKARYOTIC TRANSLATION INITIATION FACTOR"/>
    <property type="match status" value="1"/>
</dbReference>
<feature type="compositionally biased region" description="Acidic residues" evidence="7">
    <location>
        <begin position="432"/>
        <end position="445"/>
    </location>
</feature>
<dbReference type="InterPro" id="IPR016190">
    <property type="entry name" value="Transl_init_fac_IF2/IF5_Zn-bd"/>
</dbReference>
<comment type="caution">
    <text evidence="9">The sequence shown here is derived from an EMBL/GenBank/DDBJ whole genome shotgun (WGS) entry which is preliminary data.</text>
</comment>
<dbReference type="Pfam" id="PF02020">
    <property type="entry name" value="W2"/>
    <property type="match status" value="1"/>
</dbReference>
<evidence type="ECO:0000256" key="4">
    <source>
        <dbReference type="ARBA" id="ARBA00022741"/>
    </source>
</evidence>
<evidence type="ECO:0000256" key="2">
    <source>
        <dbReference type="ARBA" id="ARBA00018059"/>
    </source>
</evidence>
<gene>
    <name evidence="9" type="ORF">CVLEPA_LOCUS8205</name>
</gene>
<dbReference type="SUPFAM" id="SSF48371">
    <property type="entry name" value="ARM repeat"/>
    <property type="match status" value="1"/>
</dbReference>
<dbReference type="Gene3D" id="2.20.25.350">
    <property type="match status" value="1"/>
</dbReference>
<dbReference type="SUPFAM" id="SSF100966">
    <property type="entry name" value="Translation initiation factor 2 beta, aIF2beta, N-terminal domain"/>
    <property type="match status" value="1"/>
</dbReference>
<dbReference type="InterPro" id="IPR002735">
    <property type="entry name" value="Transl_init_fac_IF2/IF5_dom"/>
</dbReference>
<dbReference type="PROSITE" id="PS51363">
    <property type="entry name" value="W2"/>
    <property type="match status" value="1"/>
</dbReference>
<feature type="compositionally biased region" description="Acidic residues" evidence="7">
    <location>
        <begin position="384"/>
        <end position="397"/>
    </location>
</feature>
<dbReference type="SMART" id="SM00515">
    <property type="entry name" value="eIF5C"/>
    <property type="match status" value="1"/>
</dbReference>
<dbReference type="SMART" id="SM00653">
    <property type="entry name" value="eIF2B_5"/>
    <property type="match status" value="1"/>
</dbReference>
<feature type="compositionally biased region" description="Basic and acidic residues" evidence="7">
    <location>
        <begin position="398"/>
        <end position="413"/>
    </location>
</feature>
<evidence type="ECO:0000256" key="5">
    <source>
        <dbReference type="ARBA" id="ARBA00022917"/>
    </source>
</evidence>
<feature type="region of interest" description="Disordered" evidence="7">
    <location>
        <begin position="146"/>
        <end position="195"/>
    </location>
</feature>
<keyword evidence="3" id="KW-0396">Initiation factor</keyword>
<accession>A0ABP0FIW0</accession>
<keyword evidence="5" id="KW-0648">Protein biosynthesis</keyword>
<keyword evidence="6" id="KW-0342">GTP-binding</keyword>
<evidence type="ECO:0000313" key="9">
    <source>
        <dbReference type="EMBL" id="CAK8678272.1"/>
    </source>
</evidence>
<evidence type="ECO:0000256" key="6">
    <source>
        <dbReference type="ARBA" id="ARBA00023134"/>
    </source>
</evidence>
<sequence>MALYNVNREVQDAFYRYKMPAIIAKVEGKGNGVKTVIVNMSDVAKALGRPAKYTCKFFGCELGAQTQFDNKNDRYIVNGSHEGSRLQDMLDIFVKKFVLCQECENPETTMVVKRGTVGLVCKACGNQSLVDLRHKLCTYIIKNPPQKDKKEKTKGSKDTNERGHSSEEEKPKSNGVNKDSMPNSNGKVSQNINNGFADDDWSVDVSDEAVAQRMMEISSGAATLTISDDLERTPTERANMLYAFVKKHISAGTIKTASKEIVNEAERLDMKSKAPLILVELLCDQNMREQIKTYKNHFLRVCHENQKAQKALLGGFEKMVELHRDALLPKAAHIIKEFYDLDIIDEEVIIAWGDHPSKKYVSKDLSKQIHAKAQPVINWLKEAEEESSEEEEEEIEIEYTHRAGSELKMEDKPQAIPQHAGNGDAEQKQDTPAEEEGEDFDIDDI</sequence>
<feature type="region of interest" description="Disordered" evidence="7">
    <location>
        <begin position="384"/>
        <end position="445"/>
    </location>
</feature>
<proteinExistence type="inferred from homology"/>
<dbReference type="Gene3D" id="1.25.40.180">
    <property type="match status" value="1"/>
</dbReference>